<sequence length="155" mass="17640">MTLLVEWGDRRDDQAVTFYEELLATGLAEALDRVALAGEVSESTRMEMLMRRWSLSVEDFARRTLSQDRVEVITTTSSKGLEFDVVLLVGADDNLMPSYLCKTTEAFDEDRRKFYVSITRARTDLQIFYSGFATARSGRSWEVGVSRYVREVGLA</sequence>
<evidence type="ECO:0000256" key="2">
    <source>
        <dbReference type="ARBA" id="ARBA00022801"/>
    </source>
</evidence>
<dbReference type="Gene3D" id="3.40.50.300">
    <property type="entry name" value="P-loop containing nucleotide triphosphate hydrolases"/>
    <property type="match status" value="1"/>
</dbReference>
<dbReference type="GO" id="GO:0003677">
    <property type="term" value="F:DNA binding"/>
    <property type="evidence" value="ECO:0007669"/>
    <property type="project" value="InterPro"/>
</dbReference>
<protein>
    <submittedName>
        <fullName evidence="6">DNA helicase-2 / ATP-dependent DNA helicase PcrA</fullName>
    </submittedName>
</protein>
<dbReference type="InterPro" id="IPR027417">
    <property type="entry name" value="P-loop_NTPase"/>
</dbReference>
<dbReference type="InterPro" id="IPR014017">
    <property type="entry name" value="DNA_helicase_UvrD-like_C"/>
</dbReference>
<evidence type="ECO:0000256" key="3">
    <source>
        <dbReference type="ARBA" id="ARBA00022806"/>
    </source>
</evidence>
<dbReference type="Gene3D" id="1.10.486.10">
    <property type="entry name" value="PCRA, domain 4"/>
    <property type="match status" value="1"/>
</dbReference>
<dbReference type="GO" id="GO:0043138">
    <property type="term" value="F:3'-5' DNA helicase activity"/>
    <property type="evidence" value="ECO:0007669"/>
    <property type="project" value="TreeGrafter"/>
</dbReference>
<dbReference type="InterPro" id="IPR000212">
    <property type="entry name" value="DNA_helicase_UvrD/REP"/>
</dbReference>
<reference evidence="7" key="1">
    <citation type="submission" date="2016-10" db="EMBL/GenBank/DDBJ databases">
        <authorList>
            <person name="Varghese N."/>
            <person name="Submissions S."/>
        </authorList>
    </citation>
    <scope>NUCLEOTIDE SEQUENCE [LARGE SCALE GENOMIC DNA]</scope>
    <source>
        <strain evidence="7">CGMCC 4.3506</strain>
    </source>
</reference>
<dbReference type="PANTHER" id="PTHR11070:SF17">
    <property type="entry name" value="DNA HELICASE IV"/>
    <property type="match status" value="1"/>
</dbReference>
<evidence type="ECO:0000313" key="6">
    <source>
        <dbReference type="EMBL" id="SDH59569.1"/>
    </source>
</evidence>
<evidence type="ECO:0000256" key="4">
    <source>
        <dbReference type="ARBA" id="ARBA00022840"/>
    </source>
</evidence>
<dbReference type="SUPFAM" id="SSF52540">
    <property type="entry name" value="P-loop containing nucleoside triphosphate hydrolases"/>
    <property type="match status" value="1"/>
</dbReference>
<evidence type="ECO:0000256" key="1">
    <source>
        <dbReference type="ARBA" id="ARBA00022741"/>
    </source>
</evidence>
<dbReference type="EMBL" id="FNCC01000033">
    <property type="protein sequence ID" value="SDH59569.1"/>
    <property type="molecule type" value="Genomic_DNA"/>
</dbReference>
<feature type="domain" description="UvrD-like helicase C-terminal" evidence="5">
    <location>
        <begin position="42"/>
        <end position="129"/>
    </location>
</feature>
<name>A0A1G8DQ30_9PSEU</name>
<dbReference type="GO" id="GO:0005829">
    <property type="term" value="C:cytosol"/>
    <property type="evidence" value="ECO:0007669"/>
    <property type="project" value="TreeGrafter"/>
</dbReference>
<keyword evidence="1" id="KW-0547">Nucleotide-binding</keyword>
<keyword evidence="4" id="KW-0067">ATP-binding</keyword>
<dbReference type="STRING" id="200378.SAMN05216553_1336"/>
<dbReference type="Proteomes" id="UP000199623">
    <property type="component" value="Unassembled WGS sequence"/>
</dbReference>
<dbReference type="GO" id="GO:0005524">
    <property type="term" value="F:ATP binding"/>
    <property type="evidence" value="ECO:0007669"/>
    <property type="project" value="UniProtKB-KW"/>
</dbReference>
<keyword evidence="3 6" id="KW-0347">Helicase</keyword>
<organism evidence="6 7">
    <name type="scientific">Lentzea fradiae</name>
    <dbReference type="NCBI Taxonomy" id="200378"/>
    <lineage>
        <taxon>Bacteria</taxon>
        <taxon>Bacillati</taxon>
        <taxon>Actinomycetota</taxon>
        <taxon>Actinomycetes</taxon>
        <taxon>Pseudonocardiales</taxon>
        <taxon>Pseudonocardiaceae</taxon>
        <taxon>Lentzea</taxon>
    </lineage>
</organism>
<gene>
    <name evidence="6" type="ORF">SAMN05216553_1336</name>
</gene>
<evidence type="ECO:0000259" key="5">
    <source>
        <dbReference type="Pfam" id="PF13361"/>
    </source>
</evidence>
<dbReference type="GO" id="GO:0016787">
    <property type="term" value="F:hydrolase activity"/>
    <property type="evidence" value="ECO:0007669"/>
    <property type="project" value="UniProtKB-KW"/>
</dbReference>
<evidence type="ECO:0000313" key="7">
    <source>
        <dbReference type="Proteomes" id="UP000199623"/>
    </source>
</evidence>
<keyword evidence="7" id="KW-1185">Reference proteome</keyword>
<dbReference type="Pfam" id="PF13361">
    <property type="entry name" value="UvrD_C"/>
    <property type="match status" value="1"/>
</dbReference>
<keyword evidence="2" id="KW-0378">Hydrolase</keyword>
<accession>A0A1G8DQ30</accession>
<dbReference type="AlphaFoldDB" id="A0A1G8DQ30"/>
<dbReference type="PANTHER" id="PTHR11070">
    <property type="entry name" value="UVRD / RECB / PCRA DNA HELICASE FAMILY MEMBER"/>
    <property type="match status" value="1"/>
</dbReference>
<dbReference type="GO" id="GO:0000725">
    <property type="term" value="P:recombinational repair"/>
    <property type="evidence" value="ECO:0007669"/>
    <property type="project" value="TreeGrafter"/>
</dbReference>
<proteinExistence type="predicted"/>
<dbReference type="RefSeq" id="WP_176947160.1">
    <property type="nucleotide sequence ID" value="NZ_FNCC01000033.1"/>
</dbReference>